<dbReference type="GO" id="GO:0016747">
    <property type="term" value="F:acyltransferase activity, transferring groups other than amino-acyl groups"/>
    <property type="evidence" value="ECO:0007669"/>
    <property type="project" value="InterPro"/>
</dbReference>
<reference evidence="2 3" key="1">
    <citation type="submission" date="2020-10" db="EMBL/GenBank/DDBJ databases">
        <title>Connecting structure to function with the recovery of over 1000 high-quality activated sludge metagenome-assembled genomes encoding full-length rRNA genes using long-read sequencing.</title>
        <authorList>
            <person name="Singleton C.M."/>
            <person name="Petriglieri F."/>
            <person name="Kristensen J.M."/>
            <person name="Kirkegaard R.H."/>
            <person name="Michaelsen T.Y."/>
            <person name="Andersen M.H."/>
            <person name="Karst S.M."/>
            <person name="Dueholm M.S."/>
            <person name="Nielsen P.H."/>
            <person name="Albertsen M."/>
        </authorList>
    </citation>
    <scope>NUCLEOTIDE SEQUENCE [LARGE SCALE GENOMIC DNA]</scope>
    <source>
        <strain evidence="2">OdNE_18-Q3-R46-58_MAXAC.008</strain>
    </source>
</reference>
<protein>
    <submittedName>
        <fullName evidence="2">GNAT family N-acetyltransferase</fullName>
    </submittedName>
</protein>
<sequence length="209" mass="22974">MDERVAEGPFLRLRQPEDVAEIRDLMVRVYPPPHGPEAIWSAENLLRHLEHFHEGQLVVEAGRNLVGTATTHRIPLEMALVPHTWSEITGRGSLSTHDPGGDALYGVNIAVDPAWQGRGVGRLLYEARIALARRLGCRAFVAGARIPGYHQVAEAMSPEAYVEAVAAGRIFDPTLSKQLRIGFRVRGVLRDYAPDVETLGHAALIVLTL</sequence>
<gene>
    <name evidence="2" type="ORF">IPN91_05295</name>
</gene>
<dbReference type="PROSITE" id="PS51186">
    <property type="entry name" value="GNAT"/>
    <property type="match status" value="1"/>
</dbReference>
<evidence type="ECO:0000259" key="1">
    <source>
        <dbReference type="PROSITE" id="PS51186"/>
    </source>
</evidence>
<feature type="domain" description="N-acetyltransferase" evidence="1">
    <location>
        <begin position="9"/>
        <end position="209"/>
    </location>
</feature>
<dbReference type="CDD" id="cd04301">
    <property type="entry name" value="NAT_SF"/>
    <property type="match status" value="1"/>
</dbReference>
<name>A0A936K570_9BACT</name>
<dbReference type="AlphaFoldDB" id="A0A936K570"/>
<evidence type="ECO:0000313" key="2">
    <source>
        <dbReference type="EMBL" id="MBK8572058.1"/>
    </source>
</evidence>
<accession>A0A936K570</accession>
<comment type="caution">
    <text evidence="2">The sequence shown here is derived from an EMBL/GenBank/DDBJ whole genome shotgun (WGS) entry which is preliminary data.</text>
</comment>
<dbReference type="Proteomes" id="UP000709959">
    <property type="component" value="Unassembled WGS sequence"/>
</dbReference>
<organism evidence="2 3">
    <name type="scientific">Candidatus Geothrix odensensis</name>
    <dbReference type="NCBI Taxonomy" id="2954440"/>
    <lineage>
        <taxon>Bacteria</taxon>
        <taxon>Pseudomonadati</taxon>
        <taxon>Acidobacteriota</taxon>
        <taxon>Holophagae</taxon>
        <taxon>Holophagales</taxon>
        <taxon>Holophagaceae</taxon>
        <taxon>Geothrix</taxon>
    </lineage>
</organism>
<evidence type="ECO:0000313" key="3">
    <source>
        <dbReference type="Proteomes" id="UP000709959"/>
    </source>
</evidence>
<dbReference type="EMBL" id="JADKCH010000003">
    <property type="protein sequence ID" value="MBK8572058.1"/>
    <property type="molecule type" value="Genomic_DNA"/>
</dbReference>
<dbReference type="InterPro" id="IPR000182">
    <property type="entry name" value="GNAT_dom"/>
</dbReference>
<dbReference type="Gene3D" id="3.40.630.30">
    <property type="match status" value="1"/>
</dbReference>
<dbReference type="Pfam" id="PF00583">
    <property type="entry name" value="Acetyltransf_1"/>
    <property type="match status" value="1"/>
</dbReference>
<dbReference type="InterPro" id="IPR016181">
    <property type="entry name" value="Acyl_CoA_acyltransferase"/>
</dbReference>
<proteinExistence type="predicted"/>
<dbReference type="SUPFAM" id="SSF55729">
    <property type="entry name" value="Acyl-CoA N-acyltransferases (Nat)"/>
    <property type="match status" value="1"/>
</dbReference>